<organism evidence="2">
    <name type="scientific">Indivirus ILV1</name>
    <dbReference type="NCBI Taxonomy" id="1977633"/>
    <lineage>
        <taxon>Viruses</taxon>
        <taxon>Varidnaviria</taxon>
        <taxon>Bamfordvirae</taxon>
        <taxon>Nucleocytoviricota</taxon>
        <taxon>Megaviricetes</taxon>
        <taxon>Imitervirales</taxon>
        <taxon>Mimiviridae</taxon>
        <taxon>Klosneuvirinae</taxon>
        <taxon>Indivirus</taxon>
    </lineage>
</organism>
<protein>
    <submittedName>
        <fullName evidence="2">Uncharacterized protein</fullName>
    </submittedName>
</protein>
<evidence type="ECO:0000256" key="1">
    <source>
        <dbReference type="SAM" id="MobiDB-lite"/>
    </source>
</evidence>
<dbReference type="Gene3D" id="3.30.40.220">
    <property type="match status" value="2"/>
</dbReference>
<proteinExistence type="predicted"/>
<feature type="compositionally biased region" description="Basic and acidic residues" evidence="1">
    <location>
        <begin position="22"/>
        <end position="34"/>
    </location>
</feature>
<accession>A0A1V0SDP6</accession>
<gene>
    <name evidence="2" type="ORF">Indivirus_4_15</name>
</gene>
<feature type="compositionally biased region" description="Basic and acidic residues" evidence="1">
    <location>
        <begin position="1"/>
        <end position="12"/>
    </location>
</feature>
<name>A0A1V0SDP6_9VIRU</name>
<sequence>MKPLERKIETARAKRKTSKKQVQSEETKKKAAEKNKIIRQRLKENPNLEKCIGILKNGERCNKYPDEGEMYCEVHKYFEDLTEEQIDKIKNKEAFACYRCPKWYFNNNRTICSECVIYNANKQKERQNSQIKCEWTTRKDKNCISFPFENSKYCGDHSYVNNYTNVMKEKSRLCRGCKMVVYIEDGYDTCKKDRDRGKINREKKKEKTQDDPKCPAIIDDHICGNIIFAHGYCGKHQLNAWKKIVEKDGTKKVCIDHIRGCRELLDINSDKSKCLDCIYQNAYNEAKCGATKGKRNYSFEITDEFYYGLINKPCYYCGEFDEKGWNGADRKDNNIGYIKQNCVSCCSMCNIMKSDYTISQLLQYCQNIYDNYPSTNYFDKGIEINHMSYTEYCGLANRRKIKFNLTSDEFDEILLKRCFYCNNTNIINQIGLDRILSKYYYSYFNCVACCMVCNRMKNKYALTNFINKIKLIVNNGKLKILDNIKISL</sequence>
<feature type="region of interest" description="Disordered" evidence="1">
    <location>
        <begin position="1"/>
        <end position="34"/>
    </location>
</feature>
<reference evidence="2" key="1">
    <citation type="journal article" date="2017" name="Science">
        <title>Giant viruses with an expanded complement of translation system components.</title>
        <authorList>
            <person name="Schulz F."/>
            <person name="Yutin N."/>
            <person name="Ivanova N.N."/>
            <person name="Ortega D.R."/>
            <person name="Lee T.K."/>
            <person name="Vierheilig J."/>
            <person name="Daims H."/>
            <person name="Horn M."/>
            <person name="Wagner M."/>
            <person name="Jensen G.J."/>
            <person name="Kyrpides N.C."/>
            <person name="Koonin E.V."/>
            <person name="Woyke T."/>
        </authorList>
    </citation>
    <scope>NUCLEOTIDE SEQUENCE</scope>
    <source>
        <strain evidence="2">ILV1</strain>
    </source>
</reference>
<dbReference type="EMBL" id="KY684088">
    <property type="protein sequence ID" value="ARF09843.1"/>
    <property type="molecule type" value="Genomic_DNA"/>
</dbReference>
<evidence type="ECO:0000313" key="2">
    <source>
        <dbReference type="EMBL" id="ARF09843.1"/>
    </source>
</evidence>